<feature type="region of interest" description="Disordered" evidence="1">
    <location>
        <begin position="267"/>
        <end position="291"/>
    </location>
</feature>
<keyword evidence="2" id="KW-0732">Signal</keyword>
<evidence type="ECO:0000256" key="2">
    <source>
        <dbReference type="SAM" id="SignalP"/>
    </source>
</evidence>
<evidence type="ECO:0000259" key="3">
    <source>
        <dbReference type="Pfam" id="PF12248"/>
    </source>
</evidence>
<feature type="chain" id="PRO_5013338171" evidence="2">
    <location>
        <begin position="26"/>
        <end position="291"/>
    </location>
</feature>
<evidence type="ECO:0000256" key="1">
    <source>
        <dbReference type="SAM" id="MobiDB-lite"/>
    </source>
</evidence>
<evidence type="ECO:0000313" key="4">
    <source>
        <dbReference type="EMBL" id="JAV33000.1"/>
    </source>
</evidence>
<proteinExistence type="predicted"/>
<dbReference type="InterPro" id="IPR022041">
    <property type="entry name" value="Methyltransf_FA"/>
</dbReference>
<feature type="signal peptide" evidence="2">
    <location>
        <begin position="1"/>
        <end position="25"/>
    </location>
</feature>
<organism evidence="4">
    <name type="scientific">Culex tarsalis</name>
    <name type="common">Encephalitis mosquito</name>
    <dbReference type="NCBI Taxonomy" id="7177"/>
    <lineage>
        <taxon>Eukaryota</taxon>
        <taxon>Metazoa</taxon>
        <taxon>Ecdysozoa</taxon>
        <taxon>Arthropoda</taxon>
        <taxon>Hexapoda</taxon>
        <taxon>Insecta</taxon>
        <taxon>Pterygota</taxon>
        <taxon>Neoptera</taxon>
        <taxon>Endopterygota</taxon>
        <taxon>Diptera</taxon>
        <taxon>Nematocera</taxon>
        <taxon>Culicoidea</taxon>
        <taxon>Culicidae</taxon>
        <taxon>Culicinae</taxon>
        <taxon>Culicini</taxon>
        <taxon>Culex</taxon>
        <taxon>Culex</taxon>
    </lineage>
</organism>
<sequence>MALSTKFFNLVIWVVLICSTPMGDAIDIPGYCDLHTTTTSQYEEYFNIDSMGNNRSEKNIVDFVMYVQLQNMQEEIALLLSVSNHSRQHPDYEKTYEIRISNVYTVIYKETLRMSAHHSHTFNFFPAEHFQVHIRITRKGLITVQIDGLPKPILSVVDDQPPIDVHFVSFGSRMNAYPITWYMHCRDPPTTPLPPSDKPEEGEGHFSQNDAADLDENRCPVCPMPAKCEVVVRACADTSTDSQGEMTDAEKQKYFFYFNMYLSKNGKNGGKAVSSASSSSAVDFNDSNKLD</sequence>
<accession>A0A1Q3FZP9</accession>
<name>A0A1Q3FZP9_CULTA</name>
<dbReference type="AlphaFoldDB" id="A0A1Q3FZP9"/>
<dbReference type="EMBL" id="GFDL01002045">
    <property type="protein sequence ID" value="JAV33000.1"/>
    <property type="molecule type" value="Transcribed_RNA"/>
</dbReference>
<feature type="region of interest" description="Disordered" evidence="1">
    <location>
        <begin position="188"/>
        <end position="210"/>
    </location>
</feature>
<dbReference type="Pfam" id="PF12248">
    <property type="entry name" value="Methyltransf_FA"/>
    <property type="match status" value="1"/>
</dbReference>
<feature type="compositionally biased region" description="Low complexity" evidence="1">
    <location>
        <begin position="272"/>
        <end position="282"/>
    </location>
</feature>
<protein>
    <submittedName>
        <fullName evidence="4">Putative conserved secreted protein</fullName>
    </submittedName>
</protein>
<reference evidence="4" key="1">
    <citation type="submission" date="2017-01" db="EMBL/GenBank/DDBJ databases">
        <title>A deep insight into the sialotranscriptome of adult male and female Cluex tarsalis mosquitoes.</title>
        <authorList>
            <person name="Ribeiro J.M."/>
            <person name="Moreira F."/>
            <person name="Bernard K.A."/>
            <person name="Calvo E."/>
        </authorList>
    </citation>
    <scope>NUCLEOTIDE SEQUENCE</scope>
    <source>
        <strain evidence="4">Kern County</strain>
        <tissue evidence="4">Salivary glands</tissue>
    </source>
</reference>
<feature type="domain" description="Farnesoic acid O-methyl transferase" evidence="3">
    <location>
        <begin position="44"/>
        <end position="185"/>
    </location>
</feature>